<dbReference type="EC" id="3.4.16.4" evidence="4"/>
<keyword evidence="2 4" id="KW-0378">Hydrolase</keyword>
<dbReference type="AlphaFoldDB" id="A0A7W2TYN3"/>
<accession>A0A7W2TYN3</accession>
<dbReference type="NCBIfam" id="TIGR00666">
    <property type="entry name" value="PBP4"/>
    <property type="match status" value="1"/>
</dbReference>
<feature type="signal peptide" evidence="3">
    <location>
        <begin position="1"/>
        <end position="36"/>
    </location>
</feature>
<evidence type="ECO:0000256" key="1">
    <source>
        <dbReference type="ARBA" id="ARBA00006096"/>
    </source>
</evidence>
<dbReference type="Proteomes" id="UP000539350">
    <property type="component" value="Unassembled WGS sequence"/>
</dbReference>
<dbReference type="Pfam" id="PF02113">
    <property type="entry name" value="Peptidase_S13"/>
    <property type="match status" value="1"/>
</dbReference>
<protein>
    <submittedName>
        <fullName evidence="4">D-alanyl-D-alanine carboxypeptidase/D-alanyl-D-alanine-endopeptidase</fullName>
        <ecNumber evidence="4">3.4.16.4</ecNumber>
    </submittedName>
</protein>
<comment type="similarity">
    <text evidence="1">Belongs to the peptidase S13 family.</text>
</comment>
<dbReference type="EMBL" id="JACFXU010000018">
    <property type="protein sequence ID" value="MBA6414332.1"/>
    <property type="molecule type" value="Genomic_DNA"/>
</dbReference>
<dbReference type="InterPro" id="IPR000667">
    <property type="entry name" value="Peptidase_S13"/>
</dbReference>
<evidence type="ECO:0000313" key="5">
    <source>
        <dbReference type="Proteomes" id="UP000539350"/>
    </source>
</evidence>
<dbReference type="PANTHER" id="PTHR30023:SF0">
    <property type="entry name" value="PENICILLIN-SENSITIVE CARBOXYPEPTIDASE A"/>
    <property type="match status" value="1"/>
</dbReference>
<dbReference type="RefSeq" id="WP_182175344.1">
    <property type="nucleotide sequence ID" value="NZ_JACFXU010000018.1"/>
</dbReference>
<dbReference type="Gene3D" id="3.40.710.10">
    <property type="entry name" value="DD-peptidase/beta-lactamase superfamily"/>
    <property type="match status" value="1"/>
</dbReference>
<dbReference type="SUPFAM" id="SSF56601">
    <property type="entry name" value="beta-lactamase/transpeptidase-like"/>
    <property type="match status" value="1"/>
</dbReference>
<dbReference type="GO" id="GO:0006508">
    <property type="term" value="P:proteolysis"/>
    <property type="evidence" value="ECO:0007669"/>
    <property type="project" value="InterPro"/>
</dbReference>
<dbReference type="GO" id="GO:0000270">
    <property type="term" value="P:peptidoglycan metabolic process"/>
    <property type="evidence" value="ECO:0007669"/>
    <property type="project" value="TreeGrafter"/>
</dbReference>
<organism evidence="4 5">
    <name type="scientific">Sediminihaliea albiluteola</name>
    <dbReference type="NCBI Taxonomy" id="2758564"/>
    <lineage>
        <taxon>Bacteria</taxon>
        <taxon>Pseudomonadati</taxon>
        <taxon>Pseudomonadota</taxon>
        <taxon>Gammaproteobacteria</taxon>
        <taxon>Cellvibrionales</taxon>
        <taxon>Halieaceae</taxon>
        <taxon>Sediminihaliea</taxon>
    </lineage>
</organism>
<keyword evidence="3" id="KW-0732">Signal</keyword>
<gene>
    <name evidence="4" type="primary">dacB</name>
    <name evidence="4" type="ORF">H2508_14545</name>
</gene>
<sequence>MSKITLIYNKGFLKLRQPGLWALLLTALLASSQLSAAAQANSIPADTDPWAQEITAYAKGLLGSDQALSLAAVPLSGPGKAQFVDADKPMVPASIMKLVTTYAALELLGPNFHWNTDFLSDGELRGERLEGNLYVRFGGDPKLTIERLWRSLGELRGKGITRITGDLVLDGSHFKMITTAPPFDDKGDNPFAAFLVEPSAYLTNLNLLQFQVNADQRGVQAWVTPALPGIEIDNQVKISAGGACPSSTALKWQPEAKEKGPITLRISGQLPKGCQVSSYLSLLSQPRYSALLIRHVLASHGITVEGQDSLASSPDQATLLLRSRSPDLATMVRDINKWSSNVMARQMLLTIGAELGGEQAKDDRVAGIEAIHHWLQAKGIDSKGLVIENGSGLSRNSRMTARQGVEILQQAWNSPYASDLLASMPIIALDGTMAKRLRNTGLQGLGRIKTGSLENVRSIAGYSRDDKDTHWAIVAMVNNNPAWNGQGVLDRILYSLYHRPPTLPSSAAAKAAEPSAGAI</sequence>
<keyword evidence="5" id="KW-1185">Reference proteome</keyword>
<reference evidence="4 5" key="1">
    <citation type="submission" date="2020-07" db="EMBL/GenBank/DDBJ databases">
        <title>Halieaceae bacterium, F7430, whole genome shotgun sequencing project.</title>
        <authorList>
            <person name="Jiang S."/>
            <person name="Liu Z.W."/>
            <person name="Du Z.J."/>
        </authorList>
    </citation>
    <scope>NUCLEOTIDE SEQUENCE [LARGE SCALE GENOMIC DNA]</scope>
    <source>
        <strain evidence="4 5">F7430</strain>
    </source>
</reference>
<dbReference type="InterPro" id="IPR012338">
    <property type="entry name" value="Beta-lactam/transpept-like"/>
</dbReference>
<dbReference type="GO" id="GO:0009002">
    <property type="term" value="F:serine-type D-Ala-D-Ala carboxypeptidase activity"/>
    <property type="evidence" value="ECO:0007669"/>
    <property type="project" value="UniProtKB-EC"/>
</dbReference>
<keyword evidence="4" id="KW-0121">Carboxypeptidase</keyword>
<dbReference type="PANTHER" id="PTHR30023">
    <property type="entry name" value="D-ALANYL-D-ALANINE CARBOXYPEPTIDASE"/>
    <property type="match status" value="1"/>
</dbReference>
<comment type="caution">
    <text evidence="4">The sequence shown here is derived from an EMBL/GenBank/DDBJ whole genome shotgun (WGS) entry which is preliminary data.</text>
</comment>
<dbReference type="PRINTS" id="PR00922">
    <property type="entry name" value="DADACBPTASE3"/>
</dbReference>
<dbReference type="Gene3D" id="3.50.80.20">
    <property type="entry name" value="D-Ala-D-Ala carboxypeptidase C, peptidase S13"/>
    <property type="match status" value="1"/>
</dbReference>
<keyword evidence="4" id="KW-0645">Protease</keyword>
<name>A0A7W2TYN3_9GAMM</name>
<evidence type="ECO:0000256" key="2">
    <source>
        <dbReference type="ARBA" id="ARBA00022801"/>
    </source>
</evidence>
<feature type="chain" id="PRO_5030527694" evidence="3">
    <location>
        <begin position="37"/>
        <end position="519"/>
    </location>
</feature>
<proteinExistence type="inferred from homology"/>
<evidence type="ECO:0000313" key="4">
    <source>
        <dbReference type="EMBL" id="MBA6414332.1"/>
    </source>
</evidence>
<evidence type="ECO:0000256" key="3">
    <source>
        <dbReference type="SAM" id="SignalP"/>
    </source>
</evidence>